<dbReference type="OrthoDB" id="167576at2759"/>
<sequence length="1242" mass="139609">MLIKEYRICLPMSVEEYRIAQLYMIQKKSRVESSGSESGVEILVNDPYEGGPGGSGQYTHKLYHIGSHLPGWFRSILPKSALIVEEEAWNAYPYTKTIYRTPFIEKFSLEIETVYYNDAGTQDNVFNLTKSDLSNRIVDYIDIVTDVISSGDYQPEEDPTKFVSEKTGRGPLNENWREEYAGAMENNDVRDGSMNKKTIMCAYKLCKVEFKYWGMQTKIERFIHDVALRKTMLRAHKQAWCWQDEYHGLTMADISNINNINIGNSGNNANNNISKILKLRRLELETQQKLKEKMAGCQEKQGEGEEEEGVEREEESCEGEKRDQMKGAQKSAVQEVHNVHHLPTRPKVHYCGHLTPSGLDAFYLQTIERLQHSSSEEEDEYFDADEGSFVVGDNDCGNNDDYDDDDYLNVCKPWQKGRDLLFNRSALQSIINHFISKKSFLQTVDDSSSSSSSPTLAPKNLTSFLESGNSEVLFILLHGGSAVDSLDKGIFSKMNDLSTLNSTFEQIIRSRYSSMIGRIFIELVPCPNLCARPIQLLSIVGSIYAYDLLTSSSTANNFTSQISSPTLPAHSANNNNGTNDEKLQTSGNQQVEFHDFHSDIFISMYDLNTASDNSSNTSDNKTLNNNKNCSNNDPNNRKTSSSTSPSASQFTRNSSLPTVKSSSTTSPHQQASTAAVGHVVAGMKGLNFEVDEVFLFGSPLGMVLAYRMHTGIYKAAQPPKPTCNQLYNIFYPSDPCAFRIEPLVDLKFKVIEPIKLKKYNKFSYGESVAVHLVETIHNFPDVFALSPSRDITTITVIILVIIVIIIIIVIVFTREVSANWWGVKRLDYCIYCPEALQNFPSHSLPHILHSSFWESCDLVAFILRQTIHSSTIHSCSTARQSSTQPAPHSHFTNKEKWLKKRTQLKVRNLAPNHRANDVIVLESRPQLLAARFMYGPLDVVSLSGEKVDISVTVRGQEEHLSTELTDQNGRIVYHIPEHKKLSAGLYSVNMTVRVDQSSASFYMVVLPARTEVVVFSIDGSFTASVSIMGRDPKVKPGAVDVVRCYHERGYLIIYITARPDMQHRRVTKWLARHNFPHGLVWFADGLSAEPLKQKASNLRQLVREAELVISAAYGSNKDVPVYQSIGLQPNQIFVVGKVSKKNKKEATVISNGYASHLTDLLSWSVNLKQVNQKLTFRTGSFQLKCHNTHQQHLQIGTPGSQKSVKVLQVVPESDSYQDTITSMRRFHTGRGGADNNDAVFMN</sequence>
<feature type="region of interest" description="Disordered" evidence="6">
    <location>
        <begin position="293"/>
        <end position="331"/>
    </location>
</feature>
<feature type="compositionally biased region" description="Low complexity" evidence="6">
    <location>
        <begin position="612"/>
        <end position="648"/>
    </location>
</feature>
<evidence type="ECO:0000313" key="9">
    <source>
        <dbReference type="EMBL" id="ESN96762.1"/>
    </source>
</evidence>
<dbReference type="PRINTS" id="PR00391">
    <property type="entry name" value="PITRANSFER"/>
</dbReference>
<keyword evidence="3" id="KW-0488">Methylation</keyword>
<dbReference type="HOGENOM" id="CLU_007179_0_0_1"/>
<accession>T1FZ22</accession>
<dbReference type="PANTHER" id="PTHR10658">
    <property type="entry name" value="PHOSPHATIDYLINOSITOL TRANSFER PROTEIN"/>
    <property type="match status" value="1"/>
</dbReference>
<dbReference type="FunFam" id="3.40.50.1000:FF:000173">
    <property type="entry name" value="Membrane-associated phosphatidylinositol transfer protein 2"/>
    <property type="match status" value="1"/>
</dbReference>
<dbReference type="InterPro" id="IPR055261">
    <property type="entry name" value="PI_transfer_N"/>
</dbReference>
<dbReference type="SMART" id="SM00775">
    <property type="entry name" value="LNS2"/>
    <property type="match status" value="1"/>
</dbReference>
<dbReference type="Pfam" id="PF02121">
    <property type="entry name" value="IP_trans"/>
    <property type="match status" value="1"/>
</dbReference>
<evidence type="ECO:0000256" key="6">
    <source>
        <dbReference type="SAM" id="MobiDB-lite"/>
    </source>
</evidence>
<dbReference type="InterPro" id="IPR031315">
    <property type="entry name" value="LNS2/PITP"/>
</dbReference>
<dbReference type="EnsemblMetazoa" id="HelroT67527">
    <property type="protein sequence ID" value="HelroP67527"/>
    <property type="gene ID" value="HelroG67527"/>
</dbReference>
<evidence type="ECO:0000256" key="7">
    <source>
        <dbReference type="SAM" id="Phobius"/>
    </source>
</evidence>
<dbReference type="EMBL" id="AMQM01001479">
    <property type="status" value="NOT_ANNOTATED_CDS"/>
    <property type="molecule type" value="Genomic_DNA"/>
</dbReference>
<reference evidence="11" key="1">
    <citation type="submission" date="2012-12" db="EMBL/GenBank/DDBJ databases">
        <authorList>
            <person name="Hellsten U."/>
            <person name="Grimwood J."/>
            <person name="Chapman J.A."/>
            <person name="Shapiro H."/>
            <person name="Aerts A."/>
            <person name="Otillar R.P."/>
            <person name="Terry A.Y."/>
            <person name="Boore J.L."/>
            <person name="Simakov O."/>
            <person name="Marletaz F."/>
            <person name="Cho S.-J."/>
            <person name="Edsinger-Gonzales E."/>
            <person name="Havlak P."/>
            <person name="Kuo D.-H."/>
            <person name="Larsson T."/>
            <person name="Lv J."/>
            <person name="Arendt D."/>
            <person name="Savage R."/>
            <person name="Osoegawa K."/>
            <person name="de Jong P."/>
            <person name="Lindberg D.R."/>
            <person name="Seaver E.C."/>
            <person name="Weisblat D.A."/>
            <person name="Putnam N.H."/>
            <person name="Grigoriev I.V."/>
            <person name="Rokhsar D.S."/>
        </authorList>
    </citation>
    <scope>NUCLEOTIDE SEQUENCE</scope>
</reference>
<dbReference type="InterPro" id="IPR001666">
    <property type="entry name" value="PI_transfer"/>
</dbReference>
<keyword evidence="7" id="KW-0472">Membrane</keyword>
<keyword evidence="7" id="KW-1133">Transmembrane helix</keyword>
<evidence type="ECO:0000256" key="5">
    <source>
        <dbReference type="ARBA" id="ARBA00022837"/>
    </source>
</evidence>
<gene>
    <name evidence="10" type="primary">20214070</name>
    <name evidence="9" type="ORF">HELRODRAFT_67527</name>
</gene>
<dbReference type="AlphaFoldDB" id="T1FZ22"/>
<dbReference type="Pfam" id="PF24695">
    <property type="entry name" value="PITM1-3"/>
    <property type="match status" value="1"/>
</dbReference>
<dbReference type="STRING" id="6412.T1FZ22"/>
<comment type="subcellular location">
    <subcellularLocation>
        <location evidence="1">Endomembrane system</location>
        <topology evidence="1">Peripheral membrane protein</topology>
    </subcellularLocation>
</comment>
<dbReference type="Gene3D" id="3.30.530.20">
    <property type="match status" value="1"/>
</dbReference>
<dbReference type="EMBL" id="AMQM01001480">
    <property type="status" value="NOT_ANNOTATED_CDS"/>
    <property type="molecule type" value="Genomic_DNA"/>
</dbReference>
<dbReference type="Gene3D" id="3.40.50.1000">
    <property type="entry name" value="HAD superfamily/HAD-like"/>
    <property type="match status" value="1"/>
</dbReference>
<keyword evidence="7" id="KW-0812">Transmembrane</keyword>
<evidence type="ECO:0000259" key="8">
    <source>
        <dbReference type="PROSITE" id="PS51043"/>
    </source>
</evidence>
<dbReference type="GO" id="GO:0035091">
    <property type="term" value="F:phosphatidylinositol binding"/>
    <property type="evidence" value="ECO:0000318"/>
    <property type="project" value="GO_Central"/>
</dbReference>
<dbReference type="RefSeq" id="XP_009025105.1">
    <property type="nucleotide sequence ID" value="XM_009026857.1"/>
</dbReference>
<dbReference type="PANTHER" id="PTHR10658:SF81">
    <property type="entry name" value="PROTEIN RETINAL DEGENERATION B"/>
    <property type="match status" value="1"/>
</dbReference>
<dbReference type="InterPro" id="IPR023393">
    <property type="entry name" value="START-like_dom_sf"/>
</dbReference>
<dbReference type="FunCoup" id="T1FZ22">
    <property type="interactions" value="455"/>
</dbReference>
<evidence type="ECO:0000256" key="2">
    <source>
        <dbReference type="ARBA" id="ARBA00010316"/>
    </source>
</evidence>
<dbReference type="EMBL" id="KB097495">
    <property type="protein sequence ID" value="ESN96762.1"/>
    <property type="molecule type" value="Genomic_DNA"/>
</dbReference>
<dbReference type="InterPro" id="IPR023214">
    <property type="entry name" value="HAD_sf"/>
</dbReference>
<reference evidence="9 11" key="2">
    <citation type="journal article" date="2013" name="Nature">
        <title>Insights into bilaterian evolution from three spiralian genomes.</title>
        <authorList>
            <person name="Simakov O."/>
            <person name="Marletaz F."/>
            <person name="Cho S.J."/>
            <person name="Edsinger-Gonzales E."/>
            <person name="Havlak P."/>
            <person name="Hellsten U."/>
            <person name="Kuo D.H."/>
            <person name="Larsson T."/>
            <person name="Lv J."/>
            <person name="Arendt D."/>
            <person name="Savage R."/>
            <person name="Osoegawa K."/>
            <person name="de Jong P."/>
            <person name="Grimwood J."/>
            <person name="Chapman J.A."/>
            <person name="Shapiro H."/>
            <person name="Aerts A."/>
            <person name="Otillar R.P."/>
            <person name="Terry A.Y."/>
            <person name="Boore J.L."/>
            <person name="Grigoriev I.V."/>
            <person name="Lindberg D.R."/>
            <person name="Seaver E.C."/>
            <person name="Weisblat D.A."/>
            <person name="Putnam N.H."/>
            <person name="Rokhsar D.S."/>
        </authorList>
    </citation>
    <scope>NUCLEOTIDE SEQUENCE</scope>
</reference>
<dbReference type="GO" id="GO:0046872">
    <property type="term" value="F:metal ion binding"/>
    <property type="evidence" value="ECO:0007669"/>
    <property type="project" value="InterPro"/>
</dbReference>
<feature type="compositionally biased region" description="Acidic residues" evidence="6">
    <location>
        <begin position="304"/>
        <end position="317"/>
    </location>
</feature>
<dbReference type="GO" id="GO:0008525">
    <property type="term" value="F:phosphatidylcholine transporter activity"/>
    <property type="evidence" value="ECO:0000318"/>
    <property type="project" value="GO_Central"/>
</dbReference>
<evidence type="ECO:0000256" key="1">
    <source>
        <dbReference type="ARBA" id="ARBA00004184"/>
    </source>
</evidence>
<feature type="region of interest" description="Disordered" evidence="6">
    <location>
        <begin position="612"/>
        <end position="670"/>
    </location>
</feature>
<dbReference type="Pfam" id="PF02862">
    <property type="entry name" value="DDHD"/>
    <property type="match status" value="1"/>
</dbReference>
<dbReference type="OMA" id="EKVDIHM"/>
<keyword evidence="4" id="KW-0597">Phosphoprotein</keyword>
<proteinExistence type="inferred from homology"/>
<organism evidence="10 11">
    <name type="scientific">Helobdella robusta</name>
    <name type="common">Californian leech</name>
    <dbReference type="NCBI Taxonomy" id="6412"/>
    <lineage>
        <taxon>Eukaryota</taxon>
        <taxon>Metazoa</taxon>
        <taxon>Spiralia</taxon>
        <taxon>Lophotrochozoa</taxon>
        <taxon>Annelida</taxon>
        <taxon>Clitellata</taxon>
        <taxon>Hirudinea</taxon>
        <taxon>Rhynchobdellida</taxon>
        <taxon>Glossiphoniidae</taxon>
        <taxon>Helobdella</taxon>
    </lineage>
</organism>
<feature type="transmembrane region" description="Helical" evidence="7">
    <location>
        <begin position="791"/>
        <end position="812"/>
    </location>
</feature>
<evidence type="ECO:0000256" key="4">
    <source>
        <dbReference type="ARBA" id="ARBA00022553"/>
    </source>
</evidence>
<dbReference type="GO" id="GO:0012505">
    <property type="term" value="C:endomembrane system"/>
    <property type="evidence" value="ECO:0007669"/>
    <property type="project" value="UniProtKB-SubCell"/>
</dbReference>
<dbReference type="Pfam" id="PF24694">
    <property type="entry name" value="LNS2_PITM1-3"/>
    <property type="match status" value="1"/>
</dbReference>
<dbReference type="InterPro" id="IPR004177">
    <property type="entry name" value="DDHD_dom"/>
</dbReference>
<evidence type="ECO:0000313" key="10">
    <source>
        <dbReference type="EnsemblMetazoa" id="HelroP67527"/>
    </source>
</evidence>
<dbReference type="Proteomes" id="UP000015101">
    <property type="component" value="Unassembled WGS sequence"/>
</dbReference>
<feature type="region of interest" description="Disordered" evidence="6">
    <location>
        <begin position="566"/>
        <end position="586"/>
    </location>
</feature>
<keyword evidence="5" id="KW-0106">Calcium</keyword>
<dbReference type="InParanoid" id="T1FZ22"/>
<evidence type="ECO:0000256" key="3">
    <source>
        <dbReference type="ARBA" id="ARBA00022481"/>
    </source>
</evidence>
<protein>
    <recommendedName>
        <fullName evidence="8">DDHD domain-containing protein</fullName>
    </recommendedName>
</protein>
<dbReference type="GO" id="GO:0005737">
    <property type="term" value="C:cytoplasm"/>
    <property type="evidence" value="ECO:0000318"/>
    <property type="project" value="GO_Central"/>
</dbReference>
<dbReference type="SUPFAM" id="SSF56784">
    <property type="entry name" value="HAD-like"/>
    <property type="match status" value="1"/>
</dbReference>
<dbReference type="PROSITE" id="PS51043">
    <property type="entry name" value="DDHD"/>
    <property type="match status" value="1"/>
</dbReference>
<feature type="domain" description="DDHD" evidence="8">
    <location>
        <begin position="686"/>
        <end position="868"/>
    </location>
</feature>
<reference evidence="10" key="3">
    <citation type="submission" date="2015-06" db="UniProtKB">
        <authorList>
            <consortium name="EnsemblMetazoa"/>
        </authorList>
    </citation>
    <scope>IDENTIFICATION</scope>
</reference>
<dbReference type="SUPFAM" id="SSF55961">
    <property type="entry name" value="Bet v1-like"/>
    <property type="match status" value="1"/>
</dbReference>
<dbReference type="GO" id="GO:0008526">
    <property type="term" value="F:phosphatidylinositol transfer activity"/>
    <property type="evidence" value="ECO:0000318"/>
    <property type="project" value="GO_Central"/>
</dbReference>
<dbReference type="CTD" id="20214070"/>
<dbReference type="GeneID" id="20214070"/>
<dbReference type="FunFam" id="3.30.530.20:FF:000001">
    <property type="entry name" value="Phosphatidylinositol transfer protein membrane associated 2"/>
    <property type="match status" value="1"/>
</dbReference>
<dbReference type="eggNOG" id="KOG3668">
    <property type="taxonomic scope" value="Eukaryota"/>
</dbReference>
<dbReference type="KEGG" id="hro:HELRODRAFT_67527"/>
<dbReference type="InterPro" id="IPR036412">
    <property type="entry name" value="HAD-like_sf"/>
</dbReference>
<comment type="similarity">
    <text evidence="2">Belongs to the PtdIns transfer protein family. PI transfer class IIA subfamily.</text>
</comment>
<keyword evidence="11" id="KW-1185">Reference proteome</keyword>
<dbReference type="SMART" id="SM01127">
    <property type="entry name" value="DDHD"/>
    <property type="match status" value="1"/>
</dbReference>
<evidence type="ECO:0000313" key="11">
    <source>
        <dbReference type="Proteomes" id="UP000015101"/>
    </source>
</evidence>
<name>T1FZ22_HELRO</name>
<feature type="compositionally biased region" description="Polar residues" evidence="6">
    <location>
        <begin position="649"/>
        <end position="670"/>
    </location>
</feature>
<dbReference type="GO" id="GO:0031210">
    <property type="term" value="F:phosphatidylcholine binding"/>
    <property type="evidence" value="ECO:0000318"/>
    <property type="project" value="GO_Central"/>
</dbReference>